<evidence type="ECO:0000256" key="1">
    <source>
        <dbReference type="SAM" id="Phobius"/>
    </source>
</evidence>
<dbReference type="Proteomes" id="UP000437824">
    <property type="component" value="Unassembled WGS sequence"/>
</dbReference>
<evidence type="ECO:0000313" key="2">
    <source>
        <dbReference type="EMBL" id="MTD61401.1"/>
    </source>
</evidence>
<sequence>MKTEKITGKMTAYKICLIAFAICINFVGGQIALLLKLPIYLDSIGTVFVASILGPFYGMLPNLLSGLLMGMTVDVYSLYYAPVGIVLGFVTGLVYRKWQPKKWSILPAAVVITLPSTLISSCITAFLFGGITSSGSSILVQILSKTPLGMVGSCFVVQFITDYADRVLCLAVSAVLITTLNKSMKGSFVR</sequence>
<name>A0A844GL34_9FIRM</name>
<comment type="caution">
    <text evidence="2">The sequence shown here is derived from an EMBL/GenBank/DDBJ whole genome shotgun (WGS) entry which is preliminary data.</text>
</comment>
<evidence type="ECO:0000313" key="3">
    <source>
        <dbReference type="Proteomes" id="UP000437824"/>
    </source>
</evidence>
<protein>
    <submittedName>
        <fullName evidence="2">ECF transporter S component</fullName>
    </submittedName>
</protein>
<dbReference type="EMBL" id="WMBC01000006">
    <property type="protein sequence ID" value="MTD61401.1"/>
    <property type="molecule type" value="Genomic_DNA"/>
</dbReference>
<keyword evidence="1" id="KW-0812">Transmembrane</keyword>
<dbReference type="Gene3D" id="1.10.1760.20">
    <property type="match status" value="1"/>
</dbReference>
<proteinExistence type="predicted"/>
<accession>A0A844GL34</accession>
<feature type="transmembrane region" description="Helical" evidence="1">
    <location>
        <begin position="39"/>
        <end position="58"/>
    </location>
</feature>
<gene>
    <name evidence="2" type="ORF">GKZ57_09010</name>
</gene>
<feature type="transmembrane region" description="Helical" evidence="1">
    <location>
        <begin position="12"/>
        <end position="32"/>
    </location>
</feature>
<dbReference type="AlphaFoldDB" id="A0A844GL34"/>
<keyword evidence="1" id="KW-0472">Membrane</keyword>
<feature type="transmembrane region" description="Helical" evidence="1">
    <location>
        <begin position="108"/>
        <end position="132"/>
    </location>
</feature>
<feature type="transmembrane region" description="Helical" evidence="1">
    <location>
        <begin position="78"/>
        <end position="96"/>
    </location>
</feature>
<organism evidence="2 3">
    <name type="scientific">Blautia luti DSM 14534 = JCM 17040</name>
    <dbReference type="NCBI Taxonomy" id="649762"/>
    <lineage>
        <taxon>Bacteria</taxon>
        <taxon>Bacillati</taxon>
        <taxon>Bacillota</taxon>
        <taxon>Clostridia</taxon>
        <taxon>Lachnospirales</taxon>
        <taxon>Lachnospiraceae</taxon>
        <taxon>Blautia</taxon>
    </lineage>
</organism>
<reference evidence="2 3" key="1">
    <citation type="submission" date="2019-11" db="EMBL/GenBank/DDBJ databases">
        <title>Draft genome sequence of Blautia luti DSM 14534T, isolated from human stool.</title>
        <authorList>
            <person name="Ortiz R."/>
            <person name="Melis-Arcos F."/>
            <person name="Covarrubias P."/>
            <person name="Cardenas J.P."/>
            <person name="Perez-Donoso J."/>
            <person name="Almonacid D."/>
        </authorList>
    </citation>
    <scope>NUCLEOTIDE SEQUENCE [LARGE SCALE GENOMIC DNA]</scope>
    <source>
        <strain evidence="2 3">DSM 14534</strain>
    </source>
</reference>
<feature type="transmembrane region" description="Helical" evidence="1">
    <location>
        <begin position="138"/>
        <end position="160"/>
    </location>
</feature>
<keyword evidence="1" id="KW-1133">Transmembrane helix</keyword>